<dbReference type="EMBL" id="AGNL01049195">
    <property type="protein sequence ID" value="EJK44799.1"/>
    <property type="molecule type" value="Genomic_DNA"/>
</dbReference>
<keyword evidence="3" id="KW-1185">Reference proteome</keyword>
<dbReference type="InterPro" id="IPR038765">
    <property type="entry name" value="Papain-like_cys_pep_sf"/>
</dbReference>
<comment type="caution">
    <text evidence="2">The sequence shown here is derived from an EMBL/GenBank/DDBJ whole genome shotgun (WGS) entry which is preliminary data.</text>
</comment>
<evidence type="ECO:0000313" key="3">
    <source>
        <dbReference type="Proteomes" id="UP000266841"/>
    </source>
</evidence>
<proteinExistence type="predicted"/>
<dbReference type="Proteomes" id="UP000266841">
    <property type="component" value="Unassembled WGS sequence"/>
</dbReference>
<gene>
    <name evidence="2" type="ORF">THAOC_36630</name>
</gene>
<protein>
    <submittedName>
        <fullName evidence="2">Uncharacterized protein</fullName>
    </submittedName>
</protein>
<dbReference type="OrthoDB" id="56275at2759"/>
<dbReference type="Gene3D" id="3.90.70.80">
    <property type="match status" value="1"/>
</dbReference>
<sequence>MVEKSAQQASKKNKLHIDAEEGGAQCAELNPSAPEKCDRQVDNDHELALALLRSMIEQGSDEEALLRHLQESGEPEERHIELRREACAWMMNNLGEIWNETRYTDYDELSGREGPENPLKHVERMEKLGEYADAAEVKAMHFVRRRSIHIHYSISEDPYKFNYEGDATGPPIILLRTNGSSRSACHYSALRPISDGGVSWPTAREQIIKEFKSDVSDIHLILTAKTTKKERAKQILRRFAPNHCQDNRVKSICGLMKDFEDGSGPHFGSKDGKPTWRTRSETSPAYSLLYKLRLHQARDRVLSSEDLYKHHSIFHQYQLSDFKKYDKAMIKLVRKHRSKIDSDIKDFLAYRRSHPQKCVSLRGKPIWNIHPAKLELIEDTKNGKTRQMKPKELWKTSEQYQDFVLEDFRKHIYQERYRQLAGPYWQQKRNKSAQKAHDDTVEKLLCEWHDAKLRDDTSCVMTAMEELDLI</sequence>
<dbReference type="SUPFAM" id="SSF54001">
    <property type="entry name" value="Cysteine proteinases"/>
    <property type="match status" value="1"/>
</dbReference>
<evidence type="ECO:0000256" key="1">
    <source>
        <dbReference type="SAM" id="MobiDB-lite"/>
    </source>
</evidence>
<accession>K0R1K6</accession>
<dbReference type="CDD" id="cd22744">
    <property type="entry name" value="OTU"/>
    <property type="match status" value="1"/>
</dbReference>
<feature type="region of interest" description="Disordered" evidence="1">
    <location>
        <begin position="1"/>
        <end position="38"/>
    </location>
</feature>
<reference evidence="2 3" key="1">
    <citation type="journal article" date="2012" name="Genome Biol.">
        <title>Genome and low-iron response of an oceanic diatom adapted to chronic iron limitation.</title>
        <authorList>
            <person name="Lommer M."/>
            <person name="Specht M."/>
            <person name="Roy A.S."/>
            <person name="Kraemer L."/>
            <person name="Andreson R."/>
            <person name="Gutowska M.A."/>
            <person name="Wolf J."/>
            <person name="Bergner S.V."/>
            <person name="Schilhabel M.B."/>
            <person name="Klostermeier U.C."/>
            <person name="Beiko R.G."/>
            <person name="Rosenstiel P."/>
            <person name="Hippler M."/>
            <person name="Laroche J."/>
        </authorList>
    </citation>
    <scope>NUCLEOTIDE SEQUENCE [LARGE SCALE GENOMIC DNA]</scope>
    <source>
        <strain evidence="2 3">CCMP1005</strain>
    </source>
</reference>
<evidence type="ECO:0000313" key="2">
    <source>
        <dbReference type="EMBL" id="EJK44799.1"/>
    </source>
</evidence>
<feature type="compositionally biased region" description="Polar residues" evidence="1">
    <location>
        <begin position="1"/>
        <end position="10"/>
    </location>
</feature>
<dbReference type="AlphaFoldDB" id="K0R1K6"/>
<organism evidence="2 3">
    <name type="scientific">Thalassiosira oceanica</name>
    <name type="common">Marine diatom</name>
    <dbReference type="NCBI Taxonomy" id="159749"/>
    <lineage>
        <taxon>Eukaryota</taxon>
        <taxon>Sar</taxon>
        <taxon>Stramenopiles</taxon>
        <taxon>Ochrophyta</taxon>
        <taxon>Bacillariophyta</taxon>
        <taxon>Coscinodiscophyceae</taxon>
        <taxon>Thalassiosirophycidae</taxon>
        <taxon>Thalassiosirales</taxon>
        <taxon>Thalassiosiraceae</taxon>
        <taxon>Thalassiosira</taxon>
    </lineage>
</organism>
<name>K0R1K6_THAOC</name>